<feature type="transmembrane region" description="Helical" evidence="8">
    <location>
        <begin position="276"/>
        <end position="295"/>
    </location>
</feature>
<dbReference type="Gene3D" id="1.20.1250.20">
    <property type="entry name" value="MFS general substrate transporter like domains"/>
    <property type="match status" value="1"/>
</dbReference>
<keyword evidence="2" id="KW-0813">Transport</keyword>
<dbReference type="InterPro" id="IPR011701">
    <property type="entry name" value="MFS"/>
</dbReference>
<evidence type="ECO:0000256" key="4">
    <source>
        <dbReference type="ARBA" id="ARBA00022692"/>
    </source>
</evidence>
<evidence type="ECO:0000313" key="10">
    <source>
        <dbReference type="EMBL" id="KAA9105104.1"/>
    </source>
</evidence>
<organism evidence="10 11">
    <name type="scientific">Microbacterium rhizomatis</name>
    <dbReference type="NCBI Taxonomy" id="1631477"/>
    <lineage>
        <taxon>Bacteria</taxon>
        <taxon>Bacillati</taxon>
        <taxon>Actinomycetota</taxon>
        <taxon>Actinomycetes</taxon>
        <taxon>Micrococcales</taxon>
        <taxon>Microbacteriaceae</taxon>
        <taxon>Microbacterium</taxon>
    </lineage>
</organism>
<reference evidence="11" key="1">
    <citation type="submission" date="2019-09" db="EMBL/GenBank/DDBJ databases">
        <title>Mumia zhuanghuii sp. nov. isolated from the intestinal contents of plateau pika (Ochotona curzoniae) in the Qinghai-Tibet plateau of China.</title>
        <authorList>
            <person name="Tian Z."/>
        </authorList>
    </citation>
    <scope>NUCLEOTIDE SEQUENCE [LARGE SCALE GENOMIC DNA]</scope>
    <source>
        <strain evidence="11">JCM 30598</strain>
    </source>
</reference>
<comment type="subcellular location">
    <subcellularLocation>
        <location evidence="1">Cell membrane</location>
        <topology evidence="1">Multi-pass membrane protein</topology>
    </subcellularLocation>
</comment>
<dbReference type="EMBL" id="VYSA01000006">
    <property type="protein sequence ID" value="KAA9105104.1"/>
    <property type="molecule type" value="Genomic_DNA"/>
</dbReference>
<keyword evidence="5 8" id="KW-1133">Transmembrane helix</keyword>
<keyword evidence="3" id="KW-1003">Cell membrane</keyword>
<evidence type="ECO:0000256" key="6">
    <source>
        <dbReference type="ARBA" id="ARBA00023136"/>
    </source>
</evidence>
<dbReference type="GO" id="GO:0005886">
    <property type="term" value="C:plasma membrane"/>
    <property type="evidence" value="ECO:0007669"/>
    <property type="project" value="UniProtKB-SubCell"/>
</dbReference>
<dbReference type="PROSITE" id="PS50850">
    <property type="entry name" value="MFS"/>
    <property type="match status" value="1"/>
</dbReference>
<sequence>MESLDATIIQTAAPAIARDFGVQPADVNTAMVAYLVAAGIAIPASAWLAARLGDRVVFLAAIVLFTVASIACASVESLALLIAARAVQGIGGALMIPVGRLAVLREIRPADVLDAVAFLTWPALLAPVIAPAIGGILSDTVGWRWIFLINAPIGILLLALGLLLVPRTVRQPDARLDGEGFALMAVALVAITSGAELLSGGSGPAIAASLALIALGVIAGWVAITRMRRRARPLLDWGMLRIPSFRAASISGGVYRLVITGAPFVFTLLFQVGFGWSATRAGLMVMLVFLGNVLIKPATSPLLRRFGFRTVLIAANLLGALTLATFVLVRADTPLFVVGLLLVCSGSLRSIGFSAYNTLPFLDVKGEDPRSVNTLVATLQQVAIALGIATGALLVRFGTAASGAVTGDEALGYSWAPGLAALLLVLPLGGAIRLPRDTGSGATRRRVSATHSPPQNP</sequence>
<evidence type="ECO:0000256" key="3">
    <source>
        <dbReference type="ARBA" id="ARBA00022475"/>
    </source>
</evidence>
<feature type="transmembrane region" description="Helical" evidence="8">
    <location>
        <begin position="415"/>
        <end position="435"/>
    </location>
</feature>
<feature type="domain" description="Major facilitator superfamily (MFS) profile" evidence="9">
    <location>
        <begin position="1"/>
        <end position="433"/>
    </location>
</feature>
<feature type="transmembrane region" description="Helical" evidence="8">
    <location>
        <begin position="31"/>
        <end position="49"/>
    </location>
</feature>
<dbReference type="Pfam" id="PF07690">
    <property type="entry name" value="MFS_1"/>
    <property type="match status" value="1"/>
</dbReference>
<evidence type="ECO:0000256" key="8">
    <source>
        <dbReference type="SAM" id="Phobius"/>
    </source>
</evidence>
<feature type="transmembrane region" description="Helical" evidence="8">
    <location>
        <begin position="56"/>
        <end position="76"/>
    </location>
</feature>
<comment type="caution">
    <text evidence="10">The sequence shown here is derived from an EMBL/GenBank/DDBJ whole genome shotgun (WGS) entry which is preliminary data.</text>
</comment>
<dbReference type="PANTHER" id="PTHR42718">
    <property type="entry name" value="MAJOR FACILITATOR SUPERFAMILY MULTIDRUG TRANSPORTER MFSC"/>
    <property type="match status" value="1"/>
</dbReference>
<feature type="transmembrane region" description="Helical" evidence="8">
    <location>
        <begin position="82"/>
        <end position="103"/>
    </location>
</feature>
<feature type="transmembrane region" description="Helical" evidence="8">
    <location>
        <begin position="307"/>
        <end position="329"/>
    </location>
</feature>
<gene>
    <name evidence="10" type="ORF">F6B43_18815</name>
</gene>
<keyword evidence="4 8" id="KW-0812">Transmembrane</keyword>
<dbReference type="InterPro" id="IPR036259">
    <property type="entry name" value="MFS_trans_sf"/>
</dbReference>
<dbReference type="SUPFAM" id="SSF103473">
    <property type="entry name" value="MFS general substrate transporter"/>
    <property type="match status" value="1"/>
</dbReference>
<evidence type="ECO:0000256" key="2">
    <source>
        <dbReference type="ARBA" id="ARBA00022448"/>
    </source>
</evidence>
<evidence type="ECO:0000256" key="1">
    <source>
        <dbReference type="ARBA" id="ARBA00004651"/>
    </source>
</evidence>
<evidence type="ECO:0000256" key="7">
    <source>
        <dbReference type="SAM" id="MobiDB-lite"/>
    </source>
</evidence>
<dbReference type="AlphaFoldDB" id="A0A5J5IWM0"/>
<feature type="transmembrane region" description="Helical" evidence="8">
    <location>
        <begin position="205"/>
        <end position="224"/>
    </location>
</feature>
<protein>
    <submittedName>
        <fullName evidence="10">MFS transporter</fullName>
    </submittedName>
</protein>
<evidence type="ECO:0000259" key="9">
    <source>
        <dbReference type="PROSITE" id="PS50850"/>
    </source>
</evidence>
<feature type="transmembrane region" description="Helical" evidence="8">
    <location>
        <begin position="143"/>
        <end position="166"/>
    </location>
</feature>
<dbReference type="PANTHER" id="PTHR42718:SF46">
    <property type="entry name" value="BLR6921 PROTEIN"/>
    <property type="match status" value="1"/>
</dbReference>
<dbReference type="Gene3D" id="1.20.1720.10">
    <property type="entry name" value="Multidrug resistance protein D"/>
    <property type="match status" value="1"/>
</dbReference>
<feature type="transmembrane region" description="Helical" evidence="8">
    <location>
        <begin position="245"/>
        <end position="270"/>
    </location>
</feature>
<keyword evidence="6 8" id="KW-0472">Membrane</keyword>
<feature type="region of interest" description="Disordered" evidence="7">
    <location>
        <begin position="437"/>
        <end position="457"/>
    </location>
</feature>
<name>A0A5J5IWM0_9MICO</name>
<accession>A0A5J5IWM0</accession>
<dbReference type="GO" id="GO:0022857">
    <property type="term" value="F:transmembrane transporter activity"/>
    <property type="evidence" value="ECO:0007669"/>
    <property type="project" value="InterPro"/>
</dbReference>
<dbReference type="InterPro" id="IPR020846">
    <property type="entry name" value="MFS_dom"/>
</dbReference>
<feature type="transmembrane region" description="Helical" evidence="8">
    <location>
        <begin position="178"/>
        <end position="199"/>
    </location>
</feature>
<feature type="transmembrane region" description="Helical" evidence="8">
    <location>
        <begin position="335"/>
        <end position="359"/>
    </location>
</feature>
<proteinExistence type="predicted"/>
<feature type="transmembrane region" description="Helical" evidence="8">
    <location>
        <begin position="115"/>
        <end position="137"/>
    </location>
</feature>
<keyword evidence="11" id="KW-1185">Reference proteome</keyword>
<evidence type="ECO:0000313" key="11">
    <source>
        <dbReference type="Proteomes" id="UP000325827"/>
    </source>
</evidence>
<feature type="transmembrane region" description="Helical" evidence="8">
    <location>
        <begin position="371"/>
        <end position="395"/>
    </location>
</feature>
<dbReference type="OrthoDB" id="7375466at2"/>
<evidence type="ECO:0000256" key="5">
    <source>
        <dbReference type="ARBA" id="ARBA00022989"/>
    </source>
</evidence>
<dbReference type="Proteomes" id="UP000325827">
    <property type="component" value="Unassembled WGS sequence"/>
</dbReference>